<accession>A0A016U3J3</accession>
<proteinExistence type="predicted"/>
<evidence type="ECO:0000313" key="1">
    <source>
        <dbReference type="EMBL" id="EYC09427.1"/>
    </source>
</evidence>
<dbReference type="Proteomes" id="UP000024635">
    <property type="component" value="Unassembled WGS sequence"/>
</dbReference>
<gene>
    <name evidence="1" type="primary">Acey_s0060.g3112</name>
    <name evidence="1" type="ORF">Y032_0060g3112</name>
</gene>
<keyword evidence="2" id="KW-1185">Reference proteome</keyword>
<reference evidence="2" key="1">
    <citation type="journal article" date="2015" name="Nat. Genet.">
        <title>The genome and transcriptome of the zoonotic hookworm Ancylostoma ceylanicum identify infection-specific gene families.</title>
        <authorList>
            <person name="Schwarz E.M."/>
            <person name="Hu Y."/>
            <person name="Antoshechkin I."/>
            <person name="Miller M.M."/>
            <person name="Sternberg P.W."/>
            <person name="Aroian R.V."/>
        </authorList>
    </citation>
    <scope>NUCLEOTIDE SEQUENCE</scope>
    <source>
        <strain evidence="2">HY135</strain>
    </source>
</reference>
<protein>
    <submittedName>
        <fullName evidence="1">Uncharacterized protein</fullName>
    </submittedName>
</protein>
<dbReference type="EMBL" id="JARK01001396">
    <property type="protein sequence ID" value="EYC09427.1"/>
    <property type="molecule type" value="Genomic_DNA"/>
</dbReference>
<name>A0A016U3J3_9BILA</name>
<sequence>MFLFTPNSYSIILENKTEWDSFLRTMGCEALHSHLLLGLMVALADSTDAGDPYSFHLGSFRLFMQL</sequence>
<organism evidence="1 2">
    <name type="scientific">Ancylostoma ceylanicum</name>
    <dbReference type="NCBI Taxonomy" id="53326"/>
    <lineage>
        <taxon>Eukaryota</taxon>
        <taxon>Metazoa</taxon>
        <taxon>Ecdysozoa</taxon>
        <taxon>Nematoda</taxon>
        <taxon>Chromadorea</taxon>
        <taxon>Rhabditida</taxon>
        <taxon>Rhabditina</taxon>
        <taxon>Rhabditomorpha</taxon>
        <taxon>Strongyloidea</taxon>
        <taxon>Ancylostomatidae</taxon>
        <taxon>Ancylostomatinae</taxon>
        <taxon>Ancylostoma</taxon>
    </lineage>
</organism>
<dbReference type="AlphaFoldDB" id="A0A016U3J3"/>
<comment type="caution">
    <text evidence="1">The sequence shown here is derived from an EMBL/GenBank/DDBJ whole genome shotgun (WGS) entry which is preliminary data.</text>
</comment>
<evidence type="ECO:0000313" key="2">
    <source>
        <dbReference type="Proteomes" id="UP000024635"/>
    </source>
</evidence>